<keyword evidence="2" id="KW-1185">Reference proteome</keyword>
<sequence>MINHDDKPGFGEAGQRSFALDDAIAFQDLMLGIYGASCAVTGKSEQGVELFLFQPLSHGGQMVAGNAVVVEPAVASLLSQGLLLISDDFSAYTPHPELVGVAITTETQRGRHIRLPEATSHWPDKAMLAYHRSLFRAQ</sequence>
<dbReference type="EMBL" id="JAEKMH010000001">
    <property type="protein sequence ID" value="MBJ3783196.1"/>
    <property type="molecule type" value="Genomic_DNA"/>
</dbReference>
<evidence type="ECO:0000313" key="2">
    <source>
        <dbReference type="Proteomes" id="UP000602124"/>
    </source>
</evidence>
<name>A0A934MK60_9HYPH</name>
<comment type="caution">
    <text evidence="1">The sequence shown here is derived from an EMBL/GenBank/DDBJ whole genome shotgun (WGS) entry which is preliminary data.</text>
</comment>
<protein>
    <submittedName>
        <fullName evidence="1">Uncharacterized protein</fullName>
    </submittedName>
</protein>
<dbReference type="Proteomes" id="UP000602124">
    <property type="component" value="Unassembled WGS sequence"/>
</dbReference>
<gene>
    <name evidence="1" type="ORF">JEQ47_00570</name>
</gene>
<reference evidence="1" key="1">
    <citation type="submission" date="2020-12" db="EMBL/GenBank/DDBJ databases">
        <title>Devosia sp. MSA67 isolated from Mo River.</title>
        <authorList>
            <person name="Ma F."/>
            <person name="Zi Z."/>
        </authorList>
    </citation>
    <scope>NUCLEOTIDE SEQUENCE</scope>
    <source>
        <strain evidence="1">MSA67</strain>
    </source>
</reference>
<evidence type="ECO:0000313" key="1">
    <source>
        <dbReference type="EMBL" id="MBJ3783196.1"/>
    </source>
</evidence>
<dbReference type="AlphaFoldDB" id="A0A934MK60"/>
<organism evidence="1 2">
    <name type="scientific">Devosia sediminis</name>
    <dbReference type="NCBI Taxonomy" id="2798801"/>
    <lineage>
        <taxon>Bacteria</taxon>
        <taxon>Pseudomonadati</taxon>
        <taxon>Pseudomonadota</taxon>
        <taxon>Alphaproteobacteria</taxon>
        <taxon>Hyphomicrobiales</taxon>
        <taxon>Devosiaceae</taxon>
        <taxon>Devosia</taxon>
    </lineage>
</organism>
<dbReference type="RefSeq" id="WP_198874445.1">
    <property type="nucleotide sequence ID" value="NZ_JAEKMH010000001.1"/>
</dbReference>
<proteinExistence type="predicted"/>
<accession>A0A934MK60</accession>